<keyword evidence="5 10" id="KW-0347">Helicase</keyword>
<dbReference type="GO" id="GO:0003723">
    <property type="term" value="F:RNA binding"/>
    <property type="evidence" value="ECO:0007669"/>
    <property type="project" value="TreeGrafter"/>
</dbReference>
<dbReference type="GO" id="GO:0000462">
    <property type="term" value="P:maturation of SSU-rRNA from tricistronic rRNA transcript (SSU-rRNA, 5.8S rRNA, LSU-rRNA)"/>
    <property type="evidence" value="ECO:0007669"/>
    <property type="project" value="TreeGrafter"/>
</dbReference>
<evidence type="ECO:0000256" key="3">
    <source>
        <dbReference type="ARBA" id="ARBA00022741"/>
    </source>
</evidence>
<dbReference type="InterPro" id="IPR011709">
    <property type="entry name" value="DEAD-box_helicase_OB_fold"/>
</dbReference>
<evidence type="ECO:0000313" key="10">
    <source>
        <dbReference type="EMBL" id="KRY42156.1"/>
    </source>
</evidence>
<gene>
    <name evidence="10" type="primary">DHX37</name>
    <name evidence="10" type="ORF">T01_11025</name>
</gene>
<dbReference type="InterPro" id="IPR011545">
    <property type="entry name" value="DEAD/DEAH_box_helicase_dom"/>
</dbReference>
<evidence type="ECO:0000256" key="1">
    <source>
        <dbReference type="ARBA" id="ARBA00008792"/>
    </source>
</evidence>
<dbReference type="InterPro" id="IPR027417">
    <property type="entry name" value="P-loop_NTPase"/>
</dbReference>
<dbReference type="InParanoid" id="A0A0V1BZD7"/>
<dbReference type="AlphaFoldDB" id="A0A0V1BZD7"/>
<dbReference type="OrthoDB" id="10025033at2759"/>
<comment type="caution">
    <text evidence="10">The sequence shown here is derived from an EMBL/GenBank/DDBJ whole genome shotgun (WGS) entry which is preliminary data.</text>
</comment>
<dbReference type="STRING" id="6334.A0A0V1BZD7"/>
<reference evidence="10 11" key="1">
    <citation type="submission" date="2015-01" db="EMBL/GenBank/DDBJ databases">
        <title>Evolution of Trichinella species and genotypes.</title>
        <authorList>
            <person name="Korhonen P.K."/>
            <person name="Edoardo P."/>
            <person name="Giuseppe L.R."/>
            <person name="Gasser R.B."/>
        </authorList>
    </citation>
    <scope>NUCLEOTIDE SEQUENCE [LARGE SCALE GENOMIC DNA]</scope>
    <source>
        <strain evidence="10">ISS3</strain>
    </source>
</reference>
<dbReference type="Pfam" id="PF23362">
    <property type="entry name" value="DHX37_C"/>
    <property type="match status" value="1"/>
</dbReference>
<dbReference type="InterPro" id="IPR001650">
    <property type="entry name" value="Helicase_C-like"/>
</dbReference>
<feature type="domain" description="Helicase ATP-binding" evidence="8">
    <location>
        <begin position="241"/>
        <end position="408"/>
    </location>
</feature>
<keyword evidence="6" id="KW-0067">ATP-binding</keyword>
<dbReference type="FunFam" id="3.40.50.300:FF:000637">
    <property type="entry name" value="ATP-dependent RNA helicase DHX37/DHR1"/>
    <property type="match status" value="1"/>
</dbReference>
<dbReference type="eggNOG" id="KOG0926">
    <property type="taxonomic scope" value="Eukaryota"/>
</dbReference>
<evidence type="ECO:0000313" key="11">
    <source>
        <dbReference type="Proteomes" id="UP000054776"/>
    </source>
</evidence>
<evidence type="ECO:0000259" key="9">
    <source>
        <dbReference type="PROSITE" id="PS51194"/>
    </source>
</evidence>
<dbReference type="FunCoup" id="A0A0V1BZD7">
    <property type="interactions" value="1729"/>
</dbReference>
<protein>
    <recommendedName>
        <fullName evidence="2">RNA helicase</fullName>
        <ecNumber evidence="2">3.6.4.13</ecNumber>
    </recommendedName>
</protein>
<keyword evidence="3" id="KW-0547">Nucleotide-binding</keyword>
<dbReference type="InterPro" id="IPR014001">
    <property type="entry name" value="Helicase_ATP-bd"/>
</dbReference>
<dbReference type="CDD" id="cd18791">
    <property type="entry name" value="SF2_C_RHA"/>
    <property type="match status" value="1"/>
</dbReference>
<dbReference type="PANTHER" id="PTHR18934">
    <property type="entry name" value="ATP-DEPENDENT RNA HELICASE"/>
    <property type="match status" value="1"/>
</dbReference>
<name>A0A0V1BZD7_TRISP</name>
<dbReference type="Pfam" id="PF21010">
    <property type="entry name" value="HA2_C"/>
    <property type="match status" value="1"/>
</dbReference>
<dbReference type="Gene3D" id="3.40.50.300">
    <property type="entry name" value="P-loop containing nucleotide triphosphate hydrolases"/>
    <property type="match status" value="2"/>
</dbReference>
<dbReference type="GO" id="GO:0005524">
    <property type="term" value="F:ATP binding"/>
    <property type="evidence" value="ECO:0007669"/>
    <property type="project" value="UniProtKB-KW"/>
</dbReference>
<dbReference type="Gene3D" id="1.20.120.1080">
    <property type="match status" value="1"/>
</dbReference>
<dbReference type="GO" id="GO:0016787">
    <property type="term" value="F:hydrolase activity"/>
    <property type="evidence" value="ECO:0007669"/>
    <property type="project" value="UniProtKB-KW"/>
</dbReference>
<accession>A0A0V1BZD7</accession>
<dbReference type="GO" id="GO:0003724">
    <property type="term" value="F:RNA helicase activity"/>
    <property type="evidence" value="ECO:0007669"/>
    <property type="project" value="UniProtKB-EC"/>
</dbReference>
<dbReference type="Proteomes" id="UP000054776">
    <property type="component" value="Unassembled WGS sequence"/>
</dbReference>
<evidence type="ECO:0000256" key="4">
    <source>
        <dbReference type="ARBA" id="ARBA00022801"/>
    </source>
</evidence>
<dbReference type="GO" id="GO:0005730">
    <property type="term" value="C:nucleolus"/>
    <property type="evidence" value="ECO:0007669"/>
    <property type="project" value="TreeGrafter"/>
</dbReference>
<keyword evidence="11" id="KW-1185">Reference proteome</keyword>
<dbReference type="InterPro" id="IPR056371">
    <property type="entry name" value="DHX37-like_C"/>
</dbReference>
<evidence type="ECO:0000256" key="7">
    <source>
        <dbReference type="ARBA" id="ARBA00047984"/>
    </source>
</evidence>
<dbReference type="InterPro" id="IPR007502">
    <property type="entry name" value="Helicase-assoc_dom"/>
</dbReference>
<keyword evidence="4" id="KW-0378">Hydrolase</keyword>
<evidence type="ECO:0000259" key="8">
    <source>
        <dbReference type="PROSITE" id="PS51192"/>
    </source>
</evidence>
<dbReference type="Pfam" id="PF00270">
    <property type="entry name" value="DEAD"/>
    <property type="match status" value="1"/>
</dbReference>
<dbReference type="Pfam" id="PF07717">
    <property type="entry name" value="OB_NTP_bind"/>
    <property type="match status" value="1"/>
</dbReference>
<dbReference type="PROSITE" id="PS00690">
    <property type="entry name" value="DEAH_ATP_HELICASE"/>
    <property type="match status" value="1"/>
</dbReference>
<comment type="similarity">
    <text evidence="1">Belongs to the DEAD box helicase family. DEAH subfamily.</text>
</comment>
<dbReference type="Pfam" id="PF00271">
    <property type="entry name" value="Helicase_C"/>
    <property type="match status" value="1"/>
</dbReference>
<dbReference type="SMART" id="SM00847">
    <property type="entry name" value="HA2"/>
    <property type="match status" value="1"/>
</dbReference>
<dbReference type="PANTHER" id="PTHR18934:SF99">
    <property type="entry name" value="ATP-DEPENDENT RNA HELICASE DHX37-RELATED"/>
    <property type="match status" value="1"/>
</dbReference>
<dbReference type="EMBL" id="JYDH01000005">
    <property type="protein sequence ID" value="KRY42156.1"/>
    <property type="molecule type" value="Genomic_DNA"/>
</dbReference>
<dbReference type="PROSITE" id="PS51192">
    <property type="entry name" value="HELICASE_ATP_BIND_1"/>
    <property type="match status" value="1"/>
</dbReference>
<feature type="domain" description="Helicase C-terminal" evidence="9">
    <location>
        <begin position="511"/>
        <end position="685"/>
    </location>
</feature>
<comment type="catalytic activity">
    <reaction evidence="7">
        <text>ATP + H2O = ADP + phosphate + H(+)</text>
        <dbReference type="Rhea" id="RHEA:13065"/>
        <dbReference type="ChEBI" id="CHEBI:15377"/>
        <dbReference type="ChEBI" id="CHEBI:15378"/>
        <dbReference type="ChEBI" id="CHEBI:30616"/>
        <dbReference type="ChEBI" id="CHEBI:43474"/>
        <dbReference type="ChEBI" id="CHEBI:456216"/>
        <dbReference type="EC" id="3.6.4.13"/>
    </reaction>
</comment>
<evidence type="ECO:0000256" key="5">
    <source>
        <dbReference type="ARBA" id="ARBA00022806"/>
    </source>
</evidence>
<evidence type="ECO:0000256" key="2">
    <source>
        <dbReference type="ARBA" id="ARBA00012552"/>
    </source>
</evidence>
<dbReference type="SMART" id="SM00487">
    <property type="entry name" value="DEXDc"/>
    <property type="match status" value="1"/>
</dbReference>
<organism evidence="10 11">
    <name type="scientific">Trichinella spiralis</name>
    <name type="common">Trichina worm</name>
    <dbReference type="NCBI Taxonomy" id="6334"/>
    <lineage>
        <taxon>Eukaryota</taxon>
        <taxon>Metazoa</taxon>
        <taxon>Ecdysozoa</taxon>
        <taxon>Nematoda</taxon>
        <taxon>Enoplea</taxon>
        <taxon>Dorylaimia</taxon>
        <taxon>Trichinellida</taxon>
        <taxon>Trichinellidae</taxon>
        <taxon>Trichinella</taxon>
    </lineage>
</organism>
<proteinExistence type="inferred from homology"/>
<sequence length="1115" mass="127338">MSRQISFNIGEIMSEEPTYILAHDTSNAFVLEPRKKQVNKSNKDASIKGVNISTKKKLKAKCISKKKAKELKKILSRKRKNVDRNVIYEKLSRWKISDEEMKLLNSVSGLHEKLKRRKSDLKFDEKIQSEELNYPAENGNFVNNNLIQYFETETSAENEKSEHDNHEYVQNNISNADISVQEQSVKLAVSAESTVSSVIENKQSLKLVNNKTATYVPIYRQPDIEKQRLKLPVVAEEQVIMEAIKECPVVIICGETGSGKTTQVPQFLYEAGMALNGKIIGITEPRRVAAISMSKRVAEEMNVGVDVVSYQIRFEGNTTEHTKVKFMTDGVLLREIQKDFLLSNYSAILIDEAHERSMYSDILIGLLSRIILLRQKRNDKLHLVIMSATLRVEDFLSPKLFKQTPRVIHVSSRQYPVTVYFNRHTDEDYLAAAFRKVCQVHRLLPEGAILVFVSGQQEVYTLVSWLKKTFPMEGIVKIDNNSSEKFQRRNFSMKSKRKRENYRPRNDTVINLDDYIIPADDKVDLNEMDAPDLDLFDTVEPKDDIILSDLKNEEIPLYCLPLYSLMESKKQARIFEPIPEGCRLCIISTNVAETSITIPNVRYVVDTGKEKVRLYDPVTGISKFVVHWISKASADQRAGRAGRVAPGHCYRLYSSAVYNEFEKYSTPEILTKPPDDLVLQMKSMNILRVQNFPFPSPLSVEALQASEERLLKLDLLERQVDCKGKEVTKITNLGRSVALFPLAPRYGKMLSLACQRNLLAHAVCLVAALSVREVLINPSSISAPNVEEKKKRIKACLNCRRDLAGQGQSLLMGDFGVMLQSVLLAEKSNNLSGVCKSYSIRMKALLEIRKLRRQLTNMINLIFPGIDLTLDQKLEIPNSERMILLRQLLLIGLCDNVARRNDAVSNNNRIAYSSSVIKDHLWIHPSSTLVKLQPEWVVYQEVIDGCNEKKCMINVLAIEPDWLPKLAKGYCHFGEPLKTIQPHYSAEQDCITCIVDCTYGVSGWFLSRLQVKHAENLDYYRYLAVEFLNGNVFSKLQAYKKYLVTSPSIIFKPWAKIQTRTDRFLRALVNGKISSKADLIRVWSTEKKFLRSEYLEWLIEAKHAEVMSIWPPLDK</sequence>
<dbReference type="InterPro" id="IPR002464">
    <property type="entry name" value="DNA/RNA_helicase_DEAH_CS"/>
</dbReference>
<evidence type="ECO:0000256" key="6">
    <source>
        <dbReference type="ARBA" id="ARBA00022840"/>
    </source>
</evidence>
<dbReference type="SUPFAM" id="SSF52540">
    <property type="entry name" value="P-loop containing nucleoside triphosphate hydrolases"/>
    <property type="match status" value="1"/>
</dbReference>
<dbReference type="PROSITE" id="PS51194">
    <property type="entry name" value="HELICASE_CTER"/>
    <property type="match status" value="1"/>
</dbReference>
<dbReference type="CDD" id="cd17982">
    <property type="entry name" value="DEXHc_DHX37"/>
    <property type="match status" value="1"/>
</dbReference>
<dbReference type="EC" id="3.6.4.13" evidence="2"/>
<dbReference type="SMART" id="SM00490">
    <property type="entry name" value="HELICc"/>
    <property type="match status" value="1"/>
</dbReference>